<dbReference type="PANTHER" id="PTHR34236:SF1">
    <property type="entry name" value="DIMETHYL SULFOXIDE REDUCTASE TRANSCRIPTIONAL ACTIVATOR"/>
    <property type="match status" value="1"/>
</dbReference>
<dbReference type="Proteomes" id="UP000186547">
    <property type="component" value="Chromosome"/>
</dbReference>
<dbReference type="GeneID" id="30921116"/>
<accession>M0LV77</accession>
<evidence type="ECO:0000313" key="6">
    <source>
        <dbReference type="EMBL" id="EMA37477.1"/>
    </source>
</evidence>
<evidence type="ECO:0000313" key="5">
    <source>
        <dbReference type="EMBL" id="APW97776.1"/>
    </source>
</evidence>
<dbReference type="RefSeq" id="WP_007140014.1">
    <property type="nucleotide sequence ID" value="NZ_AOLZ01000012.1"/>
</dbReference>
<dbReference type="SMART" id="SM00065">
    <property type="entry name" value="GAF"/>
    <property type="match status" value="1"/>
</dbReference>
<reference evidence="5 8" key="1">
    <citation type="journal article" date="2011" name="J. Bacteriol.">
        <title>Genome sequence of Halobiforma lacisalsi AJ5, an extremely halophilic archaeon which harbors a bop gene.</title>
        <authorList>
            <person name="Jiang X."/>
            <person name="Wang S."/>
            <person name="Cheng H."/>
            <person name="Huo Y."/>
            <person name="Zhang X."/>
            <person name="Zhu X."/>
            <person name="Han X."/>
            <person name="Ni P."/>
            <person name="Wu M."/>
        </authorList>
    </citation>
    <scope>NUCLEOTIDE SEQUENCE [LARGE SCALE GENOMIC DNA]</scope>
    <source>
        <strain evidence="5 8">AJ5</strain>
    </source>
</reference>
<name>M0LV77_NATLA</name>
<dbReference type="Gene3D" id="3.30.450.40">
    <property type="match status" value="1"/>
</dbReference>
<organism evidence="6 7">
    <name type="scientific">Natronobacterium lacisalsi AJ5</name>
    <dbReference type="NCBI Taxonomy" id="358396"/>
    <lineage>
        <taxon>Archaea</taxon>
        <taxon>Methanobacteriati</taxon>
        <taxon>Methanobacteriota</taxon>
        <taxon>Stenosarchaea group</taxon>
        <taxon>Halobacteria</taxon>
        <taxon>Halobacteriales</taxon>
        <taxon>Natrialbaceae</taxon>
        <taxon>Natronobacterium</taxon>
    </lineage>
</organism>
<dbReference type="PANTHER" id="PTHR34236">
    <property type="entry name" value="DIMETHYL SULFOXIDE REDUCTASE TRANSCRIPTIONAL ACTIVATOR"/>
    <property type="match status" value="1"/>
</dbReference>
<dbReference type="InterPro" id="IPR031803">
    <property type="entry name" value="BAT_GAF/HTH-assoc"/>
</dbReference>
<dbReference type="Pfam" id="PF04967">
    <property type="entry name" value="HTH_10"/>
    <property type="match status" value="1"/>
</dbReference>
<dbReference type="AlphaFoldDB" id="M0LV77"/>
<dbReference type="STRING" id="358396.CHINAEXTREME_08290"/>
<dbReference type="SUPFAM" id="SSF55781">
    <property type="entry name" value="GAF domain-like"/>
    <property type="match status" value="1"/>
</dbReference>
<proteinExistence type="predicted"/>
<evidence type="ECO:0000259" key="4">
    <source>
        <dbReference type="SMART" id="SM00065"/>
    </source>
</evidence>
<dbReference type="EMBL" id="CP019285">
    <property type="protein sequence ID" value="APW97776.1"/>
    <property type="molecule type" value="Genomic_DNA"/>
</dbReference>
<feature type="region of interest" description="Disordered" evidence="3">
    <location>
        <begin position="75"/>
        <end position="94"/>
    </location>
</feature>
<evidence type="ECO:0000256" key="2">
    <source>
        <dbReference type="ARBA" id="ARBA00023163"/>
    </source>
</evidence>
<evidence type="ECO:0000313" key="7">
    <source>
        <dbReference type="Proteomes" id="UP000011555"/>
    </source>
</evidence>
<dbReference type="eggNOG" id="arCOG02276">
    <property type="taxonomic scope" value="Archaea"/>
</dbReference>
<keyword evidence="7" id="KW-1185">Reference proteome</keyword>
<dbReference type="eggNOG" id="arCOG08095">
    <property type="taxonomic scope" value="Archaea"/>
</dbReference>
<evidence type="ECO:0000256" key="1">
    <source>
        <dbReference type="ARBA" id="ARBA00023015"/>
    </source>
</evidence>
<dbReference type="InterPro" id="IPR029016">
    <property type="entry name" value="GAF-like_dom_sf"/>
</dbReference>
<protein>
    <submittedName>
        <fullName evidence="5">PAS sensor protein</fullName>
    </submittedName>
    <submittedName>
        <fullName evidence="6">Putative PAS/PAC sensor protein</fullName>
    </submittedName>
</protein>
<evidence type="ECO:0000313" key="8">
    <source>
        <dbReference type="Proteomes" id="UP000186547"/>
    </source>
</evidence>
<keyword evidence="2" id="KW-0804">Transcription</keyword>
<evidence type="ECO:0000256" key="3">
    <source>
        <dbReference type="SAM" id="MobiDB-lite"/>
    </source>
</evidence>
<dbReference type="EMBL" id="AOLZ01000012">
    <property type="protein sequence ID" value="EMA37477.1"/>
    <property type="molecule type" value="Genomic_DNA"/>
</dbReference>
<dbReference type="InterPro" id="IPR003018">
    <property type="entry name" value="GAF"/>
</dbReference>
<feature type="region of interest" description="Disordered" evidence="3">
    <location>
        <begin position="175"/>
        <end position="208"/>
    </location>
</feature>
<dbReference type="KEGG" id="hlc:CHINAEXTREME08290"/>
<reference evidence="5" key="3">
    <citation type="submission" date="2017-01" db="EMBL/GenBank/DDBJ databases">
        <authorList>
            <person name="Mah S.A."/>
            <person name="Swanson W.J."/>
            <person name="Moy G.W."/>
            <person name="Vacquier V.D."/>
        </authorList>
    </citation>
    <scope>NUCLEOTIDE SEQUENCE</scope>
    <source>
        <strain evidence="5">AJ5</strain>
    </source>
</reference>
<dbReference type="Pfam" id="PF13185">
    <property type="entry name" value="GAF_2"/>
    <property type="match status" value="1"/>
</dbReference>
<sequence>MTGGTESLTAPLSETLAVFDGSGVPHTTTEVADRLDLGRRSTYSRLERLVDRGELETKKVGASARVWWRPRATADEANRGGERGREREGDRERRLERHREQLVALNNLNGIVQDVTEAVIERPTREEIERILCERLAAAESYEFAWVGDVDVGTQTVNMRAEADTDGYLEEVSISVDPDDEHGEGPTGRALRTEEPQTTQDIQNDPRYEPWRDVAEAYGFRSSAAIPIVHEDTVYGVLNVYADRPRAFEGDEGAVISQLGEIVGHAIVAAERKQALMADEVVELEFRIHDVYETLAVGAADEADRSDGFVALEHTLPIEDEEYLVYGTAATESTERLRGLVAELPHWTDVTFRAEDDGPVPFELRLSEPPVLSAVASVGGSVERAVFENGDFRMTLHLSPSVEVRTVIDAVQSTYPTAEMVARRQITRNEDEPEQVRQTVTTELTERQRTVLEAAYHAGLFEWPRNATGEEVADSLEIAAPTFHQHLRKAQGKVFDALL</sequence>
<dbReference type="Pfam" id="PF15915">
    <property type="entry name" value="BAT"/>
    <property type="match status" value="1"/>
</dbReference>
<dbReference type="Proteomes" id="UP000011555">
    <property type="component" value="Unassembled WGS sequence"/>
</dbReference>
<keyword evidence="1" id="KW-0805">Transcription regulation</keyword>
<gene>
    <name evidence="6" type="ORF">C445_01281</name>
    <name evidence="5" type="ORF">CHINAEXTREME_08290</name>
</gene>
<dbReference type="InterPro" id="IPR007050">
    <property type="entry name" value="HTH_bacterioopsin"/>
</dbReference>
<reference evidence="6 7" key="2">
    <citation type="journal article" date="2014" name="PLoS Genet.">
        <title>Phylogenetically driven sequencing of extremely halophilic archaea reveals strategies for static and dynamic osmo-response.</title>
        <authorList>
            <person name="Becker E.A."/>
            <person name="Seitzer P.M."/>
            <person name="Tritt A."/>
            <person name="Larsen D."/>
            <person name="Krusor M."/>
            <person name="Yao A.I."/>
            <person name="Wu D."/>
            <person name="Madern D."/>
            <person name="Eisen J.A."/>
            <person name="Darling A.E."/>
            <person name="Facciotti M.T."/>
        </authorList>
    </citation>
    <scope>NUCLEOTIDE SEQUENCE [LARGE SCALE GENOMIC DNA]</scope>
    <source>
        <strain evidence="6 7">AJ5</strain>
    </source>
</reference>
<feature type="domain" description="GAF" evidence="4">
    <location>
        <begin position="107"/>
        <end position="277"/>
    </location>
</feature>
<dbReference type="PATRIC" id="fig|358396.7.peg.258"/>